<sequence length="250" mass="29870">MTSPSNLTSHQIEDYFSQSKEIRFEGQRFKEVLDTPISGTYVKHAQHYIQYMYEGYEYPVECVDVENLEHFQDGDVKLNMDEENNHITYTLDSPQYVGDERTKYTKKTTVHFFTDEKEDIQRMSKYFCEYFSDCTDEFERSGLWCIRFHDLYLHEFISSFLNGTEIDEVFDKSFIKYCNMTEVDKGYSCNHSHFMHYFTSILDTEMGKCHGERKDLVDIARKYMWTYVPKYTFPEPNVYSDDSSCDSYSD</sequence>
<evidence type="ECO:0000313" key="1">
    <source>
        <dbReference type="EMBL" id="QBK93873.1"/>
    </source>
</evidence>
<gene>
    <name evidence="1" type="ORF">LCPAC406_01870</name>
</gene>
<organism evidence="1">
    <name type="scientific">Pithovirus LCPAC406</name>
    <dbReference type="NCBI Taxonomy" id="2506599"/>
    <lineage>
        <taxon>Viruses</taxon>
        <taxon>Pithoviruses</taxon>
    </lineage>
</organism>
<protein>
    <submittedName>
        <fullName evidence="1">Uncharacterized protein</fullName>
    </submittedName>
</protein>
<dbReference type="EMBL" id="MK500606">
    <property type="protein sequence ID" value="QBK93873.1"/>
    <property type="molecule type" value="Genomic_DNA"/>
</dbReference>
<accession>A0A481ZD46</accession>
<proteinExistence type="predicted"/>
<reference evidence="1" key="1">
    <citation type="journal article" date="2019" name="MBio">
        <title>Virus Genomes from Deep Sea Sediments Expand the Ocean Megavirome and Support Independent Origins of Viral Gigantism.</title>
        <authorList>
            <person name="Backstrom D."/>
            <person name="Yutin N."/>
            <person name="Jorgensen S.L."/>
            <person name="Dharamshi J."/>
            <person name="Homa F."/>
            <person name="Zaremba-Niedwiedzka K."/>
            <person name="Spang A."/>
            <person name="Wolf Y.I."/>
            <person name="Koonin E.V."/>
            <person name="Ettema T.J."/>
        </authorList>
    </citation>
    <scope>NUCLEOTIDE SEQUENCE</scope>
</reference>
<name>A0A481ZD46_9VIRU</name>